<evidence type="ECO:0000256" key="4">
    <source>
        <dbReference type="SAM" id="MobiDB-lite"/>
    </source>
</evidence>
<dbReference type="PANTHER" id="PTHR12117">
    <property type="entry name" value="HISTONE ACETYLTRANSFERASE COMPLEX"/>
    <property type="match status" value="1"/>
</dbReference>
<sequence length="262" mass="28935">MSALSGHRGSAKVRLPSPAAGSAMDIPLSLSPDLDRGALAAAFARDGRLKIPGLFPEPVAQRLHHCLTREVPWGLVYNEGDKAVVLDQATLRAMPREQRAALGQTVMQRAAQGYQYLYHTYPIVSAYLAGRDMQLYTHRLLEYLNDGEFLDFIRAVTGIPEIVKGDAQATLYAPGQFLKKHNDYMAGGNAKVAFVLNMTPRWEADWGGLLHFLEEDGSVTDSFVPAFNQLNIFRVPQLHSVSYVVPYAPAGRYAVTGWFRTA</sequence>
<reference evidence="6" key="1">
    <citation type="submission" date="2020-04" db="EMBL/GenBank/DDBJ databases">
        <title>A desert anoxygenic phototrophic bacterium fixes CO2 using RubisCO under aerobic conditions.</title>
        <authorList>
            <person name="Tang K."/>
        </authorList>
    </citation>
    <scope>NUCLEOTIDE SEQUENCE [LARGE SCALE GENOMIC DNA]</scope>
    <source>
        <strain evidence="6">MIMtkB3</strain>
    </source>
</reference>
<keyword evidence="7" id="KW-1185">Reference proteome</keyword>
<dbReference type="GO" id="GO:0006449">
    <property type="term" value="P:regulation of translational termination"/>
    <property type="evidence" value="ECO:0007669"/>
    <property type="project" value="TreeGrafter"/>
</dbReference>
<dbReference type="GO" id="GO:0031418">
    <property type="term" value="F:L-ascorbic acid binding"/>
    <property type="evidence" value="ECO:0007669"/>
    <property type="project" value="InterPro"/>
</dbReference>
<accession>A0A858RB60</accession>
<dbReference type="InterPro" id="IPR051842">
    <property type="entry name" value="uS12_prolyl_hydroxylase"/>
</dbReference>
<dbReference type="AlphaFoldDB" id="A0A858RB60"/>
<evidence type="ECO:0000313" key="7">
    <source>
        <dbReference type="Proteomes" id="UP000501891"/>
    </source>
</evidence>
<dbReference type="EMBL" id="CP051775">
    <property type="protein sequence ID" value="QJE74695.1"/>
    <property type="molecule type" value="Genomic_DNA"/>
</dbReference>
<dbReference type="SMART" id="SM00702">
    <property type="entry name" value="P4Hc"/>
    <property type="match status" value="1"/>
</dbReference>
<evidence type="ECO:0000256" key="2">
    <source>
        <dbReference type="ARBA" id="ARBA00022964"/>
    </source>
</evidence>
<dbReference type="Pfam" id="PF13661">
    <property type="entry name" value="2OG-FeII_Oxy_4"/>
    <property type="match status" value="1"/>
</dbReference>
<keyword evidence="2" id="KW-0223">Dioxygenase</keyword>
<dbReference type="GO" id="GO:0031543">
    <property type="term" value="F:peptidyl-proline dioxygenase activity"/>
    <property type="evidence" value="ECO:0007669"/>
    <property type="project" value="TreeGrafter"/>
</dbReference>
<evidence type="ECO:0000256" key="1">
    <source>
        <dbReference type="ARBA" id="ARBA00001961"/>
    </source>
</evidence>
<dbReference type="GO" id="GO:0005737">
    <property type="term" value="C:cytoplasm"/>
    <property type="evidence" value="ECO:0007669"/>
    <property type="project" value="TreeGrafter"/>
</dbReference>
<dbReference type="KEGG" id="acru:HHL28_17975"/>
<evidence type="ECO:0000313" key="6">
    <source>
        <dbReference type="EMBL" id="QJE74695.1"/>
    </source>
</evidence>
<comment type="cofactor">
    <cofactor evidence="1">
        <name>L-ascorbate</name>
        <dbReference type="ChEBI" id="CHEBI:38290"/>
    </cofactor>
</comment>
<protein>
    <recommendedName>
        <fullName evidence="5">Prolyl 4-hydroxylase alpha subunit domain-containing protein</fullName>
    </recommendedName>
</protein>
<dbReference type="Proteomes" id="UP000501891">
    <property type="component" value="Chromosome"/>
</dbReference>
<feature type="region of interest" description="Disordered" evidence="4">
    <location>
        <begin position="1"/>
        <end position="20"/>
    </location>
</feature>
<feature type="domain" description="Prolyl 4-hydroxylase alpha subunit" evidence="5">
    <location>
        <begin position="90"/>
        <end position="260"/>
    </location>
</feature>
<organism evidence="6 7">
    <name type="scientific">Aerophototrophica crusticola</name>
    <dbReference type="NCBI Taxonomy" id="1709002"/>
    <lineage>
        <taxon>Bacteria</taxon>
        <taxon>Pseudomonadati</taxon>
        <taxon>Pseudomonadota</taxon>
        <taxon>Alphaproteobacteria</taxon>
        <taxon>Rhodospirillales</taxon>
        <taxon>Rhodospirillaceae</taxon>
        <taxon>Aerophototrophica</taxon>
    </lineage>
</organism>
<dbReference type="Gene3D" id="2.60.120.620">
    <property type="entry name" value="q2cbj1_9rhob like domain"/>
    <property type="match status" value="1"/>
</dbReference>
<dbReference type="GO" id="GO:0005506">
    <property type="term" value="F:iron ion binding"/>
    <property type="evidence" value="ECO:0007669"/>
    <property type="project" value="InterPro"/>
</dbReference>
<evidence type="ECO:0000259" key="5">
    <source>
        <dbReference type="SMART" id="SM00702"/>
    </source>
</evidence>
<dbReference type="InterPro" id="IPR006620">
    <property type="entry name" value="Pro_4_hyd_alph"/>
</dbReference>
<dbReference type="PANTHER" id="PTHR12117:SF0">
    <property type="entry name" value="PROLYL 3-HYDROXYLASE OGFOD1"/>
    <property type="match status" value="1"/>
</dbReference>
<dbReference type="InterPro" id="IPR039558">
    <property type="entry name" value="TPA1/OFD1_N"/>
</dbReference>
<keyword evidence="3" id="KW-0560">Oxidoreductase</keyword>
<gene>
    <name evidence="6" type="ORF">HHL28_17975</name>
</gene>
<proteinExistence type="predicted"/>
<evidence type="ECO:0000256" key="3">
    <source>
        <dbReference type="ARBA" id="ARBA00023002"/>
    </source>
</evidence>
<name>A0A858RB60_9PROT</name>